<proteinExistence type="predicted"/>
<comment type="caution">
    <text evidence="1">The sequence shown here is derived from an EMBL/GenBank/DDBJ whole genome shotgun (WGS) entry which is preliminary data.</text>
</comment>
<dbReference type="InterPro" id="IPR022085">
    <property type="entry name" value="OpdG"/>
</dbReference>
<keyword evidence="2" id="KW-1185">Reference proteome</keyword>
<name>A0A9P9IJL2_9HYPO</name>
<dbReference type="PANTHER" id="PTHR38797">
    <property type="entry name" value="NUCLEAR PORE COMPLEX PROTEIN NUP85-RELATED"/>
    <property type="match status" value="1"/>
</dbReference>
<dbReference type="AlphaFoldDB" id="A0A9P9IJL2"/>
<dbReference type="Proteomes" id="UP000738349">
    <property type="component" value="Unassembled WGS sequence"/>
</dbReference>
<sequence>MPETTPAFIADEAISVQEAARKLAAPARSAFEKDGDLAKVESELGGLWSDVLTAAEQTPHGQQERLVEILRAIKDLPQPVHEGKKFEIWDEEQQWNQLPLFGANCREHLGIAQEKSGAAFINLNAFYARITAANVHDLGLYAIWILRQALEDPEKSEIAKETSSDLLQAASVWFIFAAEPLTKWSKDQKQFDGKIAKPGKSLSARQDAPGWKGFSPERWQIWLDRFASLKDADLTPEAKSFISQALNKASEK</sequence>
<dbReference type="OrthoDB" id="3350591at2759"/>
<dbReference type="InterPro" id="IPR053204">
    <property type="entry name" value="Oxopyrrolidines_Biosynth-assoc"/>
</dbReference>
<reference evidence="1" key="1">
    <citation type="journal article" date="2021" name="Nat. Commun.">
        <title>Genetic determinants of endophytism in the Arabidopsis root mycobiome.</title>
        <authorList>
            <person name="Mesny F."/>
            <person name="Miyauchi S."/>
            <person name="Thiergart T."/>
            <person name="Pickel B."/>
            <person name="Atanasova L."/>
            <person name="Karlsson M."/>
            <person name="Huettel B."/>
            <person name="Barry K.W."/>
            <person name="Haridas S."/>
            <person name="Chen C."/>
            <person name="Bauer D."/>
            <person name="Andreopoulos W."/>
            <person name="Pangilinan J."/>
            <person name="LaButti K."/>
            <person name="Riley R."/>
            <person name="Lipzen A."/>
            <person name="Clum A."/>
            <person name="Drula E."/>
            <person name="Henrissat B."/>
            <person name="Kohler A."/>
            <person name="Grigoriev I.V."/>
            <person name="Martin F.M."/>
            <person name="Hacquard S."/>
        </authorList>
    </citation>
    <scope>NUCLEOTIDE SEQUENCE</scope>
    <source>
        <strain evidence="1">MPI-CAGE-AT-0147</strain>
    </source>
</reference>
<dbReference type="PANTHER" id="PTHR38797:SF4">
    <property type="entry name" value="NUCLEAR PORE COMPLEX PROTEIN NUP85"/>
    <property type="match status" value="1"/>
</dbReference>
<dbReference type="Pfam" id="PF12311">
    <property type="entry name" value="DUF3632"/>
    <property type="match status" value="1"/>
</dbReference>
<evidence type="ECO:0000313" key="1">
    <source>
        <dbReference type="EMBL" id="KAH7121655.1"/>
    </source>
</evidence>
<evidence type="ECO:0000313" key="2">
    <source>
        <dbReference type="Proteomes" id="UP000738349"/>
    </source>
</evidence>
<accession>A0A9P9IJL2</accession>
<gene>
    <name evidence="1" type="ORF">EDB81DRAFT_665917</name>
</gene>
<dbReference type="EMBL" id="JAGMUV010000024">
    <property type="protein sequence ID" value="KAH7121655.1"/>
    <property type="molecule type" value="Genomic_DNA"/>
</dbReference>
<protein>
    <submittedName>
        <fullName evidence="1">Uncharacterized protein</fullName>
    </submittedName>
</protein>
<organism evidence="1 2">
    <name type="scientific">Dactylonectria macrodidyma</name>
    <dbReference type="NCBI Taxonomy" id="307937"/>
    <lineage>
        <taxon>Eukaryota</taxon>
        <taxon>Fungi</taxon>
        <taxon>Dikarya</taxon>
        <taxon>Ascomycota</taxon>
        <taxon>Pezizomycotina</taxon>
        <taxon>Sordariomycetes</taxon>
        <taxon>Hypocreomycetidae</taxon>
        <taxon>Hypocreales</taxon>
        <taxon>Nectriaceae</taxon>
        <taxon>Dactylonectria</taxon>
    </lineage>
</organism>